<dbReference type="AlphaFoldDB" id="A0A8J6Y3P7"/>
<proteinExistence type="predicted"/>
<dbReference type="Gene3D" id="3.30.70.1120">
    <property type="entry name" value="TT1725-like"/>
    <property type="match status" value="1"/>
</dbReference>
<dbReference type="Proteomes" id="UP000598633">
    <property type="component" value="Unassembled WGS sequence"/>
</dbReference>
<dbReference type="PANTHER" id="PTHR36441:SF1">
    <property type="entry name" value="DUF503 DOMAIN-CONTAINING PROTEIN"/>
    <property type="match status" value="1"/>
</dbReference>
<protein>
    <submittedName>
        <fullName evidence="1">DUF503 domain-containing protein</fullName>
    </submittedName>
</protein>
<reference evidence="1 2" key="1">
    <citation type="submission" date="2020-08" db="EMBL/GenBank/DDBJ databases">
        <title>Acidobacteriota in marine sediments use diverse sulfur dissimilation pathways.</title>
        <authorList>
            <person name="Wasmund K."/>
        </authorList>
    </citation>
    <scope>NUCLEOTIDE SEQUENCE [LARGE SCALE GENOMIC DNA]</scope>
    <source>
        <strain evidence="1">MAG AM3-A</strain>
    </source>
</reference>
<comment type="caution">
    <text evidence="1">The sequence shown here is derived from an EMBL/GenBank/DDBJ whole genome shotgun (WGS) entry which is preliminary data.</text>
</comment>
<evidence type="ECO:0000313" key="2">
    <source>
        <dbReference type="Proteomes" id="UP000598633"/>
    </source>
</evidence>
<dbReference type="InterPro" id="IPR007546">
    <property type="entry name" value="DUF503"/>
</dbReference>
<dbReference type="PANTHER" id="PTHR36441">
    <property type="entry name" value="HYPOTHETICAL CYTOSOLIC PROTEIN"/>
    <property type="match status" value="1"/>
</dbReference>
<name>A0A8J6Y3P7_9BACT</name>
<dbReference type="InterPro" id="IPR036746">
    <property type="entry name" value="TT1725-like_sf"/>
</dbReference>
<accession>A0A8J6Y3P7</accession>
<organism evidence="1 2">
    <name type="scientific">Candidatus Sulfomarinibacter kjeldsenii</name>
    <dbReference type="NCBI Taxonomy" id="2885994"/>
    <lineage>
        <taxon>Bacteria</taxon>
        <taxon>Pseudomonadati</taxon>
        <taxon>Acidobacteriota</taxon>
        <taxon>Thermoanaerobaculia</taxon>
        <taxon>Thermoanaerobaculales</taxon>
        <taxon>Candidatus Sulfomarinibacteraceae</taxon>
        <taxon>Candidatus Sulfomarinibacter</taxon>
    </lineage>
</organism>
<dbReference type="Pfam" id="PF04456">
    <property type="entry name" value="DUF503"/>
    <property type="match status" value="1"/>
</dbReference>
<gene>
    <name evidence="1" type="ORF">IFJ97_00730</name>
</gene>
<dbReference type="SUPFAM" id="SSF103007">
    <property type="entry name" value="Hypothetical protein TT1725"/>
    <property type="match status" value="1"/>
</dbReference>
<evidence type="ECO:0000313" key="1">
    <source>
        <dbReference type="EMBL" id="MBD3869865.1"/>
    </source>
</evidence>
<sequence length="88" mass="10173">MELHIPEARNLKAKRAPVRSLVEKIRNRHQVLVIEADHQDLYQRASLAICALSTNPVDAEARLQRVEKTINLNWRGHILSWDVEVIQS</sequence>
<dbReference type="EMBL" id="JACXWA010000010">
    <property type="protein sequence ID" value="MBD3869865.1"/>
    <property type="molecule type" value="Genomic_DNA"/>
</dbReference>